<feature type="domain" description="DUF4806" evidence="2">
    <location>
        <begin position="269"/>
        <end position="339"/>
    </location>
</feature>
<dbReference type="EMBL" id="GEBQ01021182">
    <property type="protein sequence ID" value="JAT18795.1"/>
    <property type="molecule type" value="Transcribed_RNA"/>
</dbReference>
<evidence type="ECO:0000259" key="2">
    <source>
        <dbReference type="Pfam" id="PF16064"/>
    </source>
</evidence>
<reference evidence="3" key="1">
    <citation type="submission" date="2015-11" db="EMBL/GenBank/DDBJ databases">
        <title>De novo transcriptome assembly of four potential Pierce s Disease insect vectors from Arizona vineyards.</title>
        <authorList>
            <person name="Tassone E.E."/>
        </authorList>
    </citation>
    <scope>NUCLEOTIDE SEQUENCE</scope>
</reference>
<accession>A0A1B6L565</accession>
<dbReference type="AlphaFoldDB" id="A0A1B6L565"/>
<proteinExistence type="predicted"/>
<dbReference type="PANTHER" id="PTHR34153:SF2">
    <property type="entry name" value="SI:CH211-262H13.3-RELATED"/>
    <property type="match status" value="1"/>
</dbReference>
<dbReference type="Pfam" id="PF16064">
    <property type="entry name" value="DUF4806"/>
    <property type="match status" value="1"/>
</dbReference>
<feature type="compositionally biased region" description="Basic residues" evidence="1">
    <location>
        <begin position="109"/>
        <end position="120"/>
    </location>
</feature>
<feature type="region of interest" description="Disordered" evidence="1">
    <location>
        <begin position="93"/>
        <end position="158"/>
    </location>
</feature>
<dbReference type="PANTHER" id="PTHR34153">
    <property type="entry name" value="SI:CH211-262H13.3-RELATED-RELATED"/>
    <property type="match status" value="1"/>
</dbReference>
<feature type="compositionally biased region" description="Polar residues" evidence="1">
    <location>
        <begin position="131"/>
        <end position="141"/>
    </location>
</feature>
<feature type="region of interest" description="Disordered" evidence="1">
    <location>
        <begin position="172"/>
        <end position="207"/>
    </location>
</feature>
<protein>
    <recommendedName>
        <fullName evidence="2">DUF4806 domain-containing protein</fullName>
    </recommendedName>
</protein>
<dbReference type="InterPro" id="IPR032071">
    <property type="entry name" value="DUF4806"/>
</dbReference>
<feature type="non-terminal residue" evidence="3">
    <location>
        <position position="376"/>
    </location>
</feature>
<name>A0A1B6L565_9HEMI</name>
<evidence type="ECO:0000313" key="3">
    <source>
        <dbReference type="EMBL" id="JAT18795.1"/>
    </source>
</evidence>
<evidence type="ECO:0000256" key="1">
    <source>
        <dbReference type="SAM" id="MobiDB-lite"/>
    </source>
</evidence>
<gene>
    <name evidence="3" type="ORF">g.3190</name>
</gene>
<sequence length="376" mass="43706">MEDSNKIIVKRSLNEDYLYYIVEFKDGLQLIPNNWFVNESKKEAYFPNYTNFKIYDKAVEAMEPTQENWKKYPIVQIHAKAKTFSKGKAKLKDAELQSDLSTENEEKRKKERHQRARKQIHYPDSEEDPWQFTSSKKSIANETEPEDEDAYPSYPSSPDCRQLPLCDIPNLATPLPKSYEENGVGTSKRKKGQEERMYSSAPPKRKLPIYDDDSKTILRYLSGLRHSVNVCLANQIEILDKLKHLEPSVKHPEESSNNNREYRNEIRDLFPINTLDDMSVVEEKLSHDDFKMQCIKEFSKIGGRSLNTIIYNILPKIMSNELAERYSWFGAKGKLVFSNLKLTGVIQETVRHHMSEATDCAVEGPVKKWLSKAKER</sequence>
<organism evidence="3">
    <name type="scientific">Graphocephala atropunctata</name>
    <dbReference type="NCBI Taxonomy" id="36148"/>
    <lineage>
        <taxon>Eukaryota</taxon>
        <taxon>Metazoa</taxon>
        <taxon>Ecdysozoa</taxon>
        <taxon>Arthropoda</taxon>
        <taxon>Hexapoda</taxon>
        <taxon>Insecta</taxon>
        <taxon>Pterygota</taxon>
        <taxon>Neoptera</taxon>
        <taxon>Paraneoptera</taxon>
        <taxon>Hemiptera</taxon>
        <taxon>Auchenorrhyncha</taxon>
        <taxon>Membracoidea</taxon>
        <taxon>Cicadellidae</taxon>
        <taxon>Cicadellinae</taxon>
        <taxon>Cicadellini</taxon>
        <taxon>Graphocephala</taxon>
    </lineage>
</organism>